<dbReference type="PANTHER" id="PTHR43072:SF23">
    <property type="entry name" value="UPF0039 PROTEIN C11D3.02C"/>
    <property type="match status" value="1"/>
</dbReference>
<protein>
    <submittedName>
        <fullName evidence="4">N-acetyltransferase</fullName>
    </submittedName>
</protein>
<reference evidence="4" key="2">
    <citation type="submission" date="2023-01" db="EMBL/GenBank/DDBJ databases">
        <title>Draft genome sequence of Maritalea porphyrae strain NBRC 107169.</title>
        <authorList>
            <person name="Sun Q."/>
            <person name="Mori K."/>
        </authorList>
    </citation>
    <scope>NUCLEOTIDE SEQUENCE</scope>
    <source>
        <strain evidence="4">NBRC 107169</strain>
    </source>
</reference>
<keyword evidence="1" id="KW-0808">Transferase</keyword>
<dbReference type="PROSITE" id="PS51186">
    <property type="entry name" value="GNAT"/>
    <property type="match status" value="1"/>
</dbReference>
<dbReference type="CDD" id="cd04301">
    <property type="entry name" value="NAT_SF"/>
    <property type="match status" value="1"/>
</dbReference>
<gene>
    <name evidence="4" type="ORF">GCM10007879_10450</name>
</gene>
<sequence length="168" mass="18441">MQITQFRTSQTSEITALYAHYVGTTAITFDLDPPSESQMAEKLHGLLHDGYPVLVATNDSNKLAGYAYASSYRPKRAYQHSAEVTIYVDPAAQGQGVGSALMNALIEALQAAEQFHLAIAMIADDAKASIKLHQKFGFKKVGYLPEVGRKFNKWHGVSILQRSLSKIP</sequence>
<accession>A0ABQ5UND0</accession>
<organism evidence="4 5">
    <name type="scientific">Maritalea porphyrae</name>
    <dbReference type="NCBI Taxonomy" id="880732"/>
    <lineage>
        <taxon>Bacteria</taxon>
        <taxon>Pseudomonadati</taxon>
        <taxon>Pseudomonadota</taxon>
        <taxon>Alphaproteobacteria</taxon>
        <taxon>Hyphomicrobiales</taxon>
        <taxon>Devosiaceae</taxon>
        <taxon>Maritalea</taxon>
    </lineage>
</organism>
<evidence type="ECO:0000256" key="1">
    <source>
        <dbReference type="ARBA" id="ARBA00022679"/>
    </source>
</evidence>
<evidence type="ECO:0000313" key="4">
    <source>
        <dbReference type="EMBL" id="GLQ16796.1"/>
    </source>
</evidence>
<dbReference type="PANTHER" id="PTHR43072">
    <property type="entry name" value="N-ACETYLTRANSFERASE"/>
    <property type="match status" value="1"/>
</dbReference>
<evidence type="ECO:0000259" key="3">
    <source>
        <dbReference type="PROSITE" id="PS51186"/>
    </source>
</evidence>
<proteinExistence type="predicted"/>
<feature type="domain" description="N-acetyltransferase" evidence="3">
    <location>
        <begin position="1"/>
        <end position="160"/>
    </location>
</feature>
<dbReference type="Pfam" id="PF00583">
    <property type="entry name" value="Acetyltransf_1"/>
    <property type="match status" value="1"/>
</dbReference>
<evidence type="ECO:0000256" key="2">
    <source>
        <dbReference type="ARBA" id="ARBA00023315"/>
    </source>
</evidence>
<dbReference type="Gene3D" id="3.40.630.30">
    <property type="match status" value="1"/>
</dbReference>
<dbReference type="InterPro" id="IPR000182">
    <property type="entry name" value="GNAT_dom"/>
</dbReference>
<evidence type="ECO:0000313" key="5">
    <source>
        <dbReference type="Proteomes" id="UP001161405"/>
    </source>
</evidence>
<dbReference type="SUPFAM" id="SSF55729">
    <property type="entry name" value="Acyl-CoA N-acyltransferases (Nat)"/>
    <property type="match status" value="1"/>
</dbReference>
<dbReference type="InterPro" id="IPR016181">
    <property type="entry name" value="Acyl_CoA_acyltransferase"/>
</dbReference>
<dbReference type="RefSeq" id="WP_284362539.1">
    <property type="nucleotide sequence ID" value="NZ_BSNI01000002.1"/>
</dbReference>
<name>A0ABQ5UND0_9HYPH</name>
<dbReference type="Proteomes" id="UP001161405">
    <property type="component" value="Unassembled WGS sequence"/>
</dbReference>
<keyword evidence="5" id="KW-1185">Reference proteome</keyword>
<dbReference type="EMBL" id="BSNI01000002">
    <property type="protein sequence ID" value="GLQ16796.1"/>
    <property type="molecule type" value="Genomic_DNA"/>
</dbReference>
<keyword evidence="2" id="KW-0012">Acyltransferase</keyword>
<comment type="caution">
    <text evidence="4">The sequence shown here is derived from an EMBL/GenBank/DDBJ whole genome shotgun (WGS) entry which is preliminary data.</text>
</comment>
<reference evidence="4" key="1">
    <citation type="journal article" date="2014" name="Int. J. Syst. Evol. Microbiol.">
        <title>Complete genome of a new Firmicutes species belonging to the dominant human colonic microbiota ('Ruminococcus bicirculans') reveals two chromosomes and a selective capacity to utilize plant glucans.</title>
        <authorList>
            <consortium name="NISC Comparative Sequencing Program"/>
            <person name="Wegmann U."/>
            <person name="Louis P."/>
            <person name="Goesmann A."/>
            <person name="Henrissat B."/>
            <person name="Duncan S.H."/>
            <person name="Flint H.J."/>
        </authorList>
    </citation>
    <scope>NUCLEOTIDE SEQUENCE</scope>
    <source>
        <strain evidence="4">NBRC 107169</strain>
    </source>
</reference>